<proteinExistence type="predicted"/>
<comment type="caution">
    <text evidence="2">The sequence shown here is derived from an EMBL/GenBank/DDBJ whole genome shotgun (WGS) entry which is preliminary data.</text>
</comment>
<sequence length="865" mass="101504">MALLKKQIRRKARELRQRKRRARRRLEVMCRIRDQLLQRMRESIGLRQRDAELERRERARRAVGGMLAMYKHWLGNWSRALRLQNRLIRQQEQLKKRLHRRLHHLRKRLKKRRNPQRLVDKCFSRLAKAIRKWQNSPQYHQFIEGQDQIWEAEAQEVRKYLSDIRGKRRRKHRRTRASQDNDIEDFATFWNNEVLRKNTKAKERTKPENAATDVMVRRLKKRPRPEAENSVTQIAEARDSVTSLSESLNKIIMANRPRKSQNESHYQSLKRNMMYIPTSVSQPVRPRKWKSFSSRKSISVPLLTIQRESKPFRQKEHLGRTIDNSVPQTSIQIDENRNRSVTLVPADSAGYSSPSSVSKTRLQQLREFHYEALPEELDKMDPTQLREYYDRIVRASEEVHSAEATERRGHSEARSTGPGRFLIRDLESDAKHKPLQMFLRDVIEKNNFIDYVADVKGFMLMVGRHPMWDSLQLLHDELKRTGFSKDEVKQMLSARYLEYLNGVATEMHFAKIEPPRDFFHNLVDTEPVQPPARMWSQADRPMAKSFRDSQRHSTRLSTRLIPFGKRGTRSATPYSHRSSQEARLDGTLYKKLIEQELKAAALEREDRKRRLFPTFSRIFGTYGSSVSLVPSLDMAPSEEQDLRDSEMRYSLQNLRSVLNEHKKMFKAFNRRRFTEEIVQKELEGMREEMLSTTQFRRPKEKPTTFTLKKRKRKLRPIEDLYYAPRKTCRMQKFTEGSECSDCECNEEQSGNSMVLEKCPRCGVKVPVPAATPSFHYISPTSSSEVLSSGSIEACAKNELLAGTLADICTRCGYIHDKGDPCSQLPQNTRNSKLLKRIKDSLRTAPECPAFCSPRGILKKPRNFDP</sequence>
<dbReference type="Proteomes" id="UP001059596">
    <property type="component" value="Unassembled WGS sequence"/>
</dbReference>
<dbReference type="EMBL" id="JAMKOV010000012">
    <property type="protein sequence ID" value="KAI8037524.1"/>
    <property type="molecule type" value="Genomic_DNA"/>
</dbReference>
<feature type="region of interest" description="Disordered" evidence="1">
    <location>
        <begin position="399"/>
        <end position="418"/>
    </location>
</feature>
<keyword evidence="3" id="KW-1185">Reference proteome</keyword>
<feature type="compositionally biased region" description="Basic and acidic residues" evidence="1">
    <location>
        <begin position="399"/>
        <end position="413"/>
    </location>
</feature>
<evidence type="ECO:0000313" key="3">
    <source>
        <dbReference type="Proteomes" id="UP001059596"/>
    </source>
</evidence>
<accession>A0A9P9YIB2</accession>
<reference evidence="2" key="1">
    <citation type="journal article" date="2023" name="Genome Biol. Evol.">
        <title>Long-read-based Genome Assembly of Drosophila gunungcola Reveals Fewer Chemosensory Genes in Flower-breeding Species.</title>
        <authorList>
            <person name="Negi A."/>
            <person name="Liao B.Y."/>
            <person name="Yeh S.D."/>
        </authorList>
    </citation>
    <scope>NUCLEOTIDE SEQUENCE</scope>
    <source>
        <strain evidence="2">Sukarami</strain>
    </source>
</reference>
<organism evidence="2 3">
    <name type="scientific">Drosophila gunungcola</name>
    <name type="common">fruit fly</name>
    <dbReference type="NCBI Taxonomy" id="103775"/>
    <lineage>
        <taxon>Eukaryota</taxon>
        <taxon>Metazoa</taxon>
        <taxon>Ecdysozoa</taxon>
        <taxon>Arthropoda</taxon>
        <taxon>Hexapoda</taxon>
        <taxon>Insecta</taxon>
        <taxon>Pterygota</taxon>
        <taxon>Neoptera</taxon>
        <taxon>Endopterygota</taxon>
        <taxon>Diptera</taxon>
        <taxon>Brachycera</taxon>
        <taxon>Muscomorpha</taxon>
        <taxon>Ephydroidea</taxon>
        <taxon>Drosophilidae</taxon>
        <taxon>Drosophila</taxon>
        <taxon>Sophophora</taxon>
    </lineage>
</organism>
<dbReference type="AlphaFoldDB" id="A0A9P9YIB2"/>
<protein>
    <submittedName>
        <fullName evidence="2">Uncharacterized protein</fullName>
    </submittedName>
</protein>
<name>A0A9P9YIB2_9MUSC</name>
<evidence type="ECO:0000313" key="2">
    <source>
        <dbReference type="EMBL" id="KAI8037524.1"/>
    </source>
</evidence>
<gene>
    <name evidence="2" type="ORF">M5D96_009676</name>
</gene>
<evidence type="ECO:0000256" key="1">
    <source>
        <dbReference type="SAM" id="MobiDB-lite"/>
    </source>
</evidence>